<dbReference type="CDD" id="cd07818">
    <property type="entry name" value="SRPBCC_1"/>
    <property type="match status" value="1"/>
</dbReference>
<proteinExistence type="predicted"/>
<keyword evidence="4" id="KW-1185">Reference proteome</keyword>
<protein>
    <submittedName>
        <fullName evidence="2">SRPBCC family protein</fullName>
    </submittedName>
</protein>
<name>A0A7D7QU12_9FLAO</name>
<dbReference type="Pfam" id="PF10604">
    <property type="entry name" value="Polyketide_cyc2"/>
    <property type="match status" value="1"/>
</dbReference>
<dbReference type="AlphaFoldDB" id="A0A7D7QU12"/>
<dbReference type="SUPFAM" id="SSF55961">
    <property type="entry name" value="Bet v1-like"/>
    <property type="match status" value="1"/>
</dbReference>
<dbReference type="EMBL" id="CP059472">
    <property type="protein sequence ID" value="QMS98627.1"/>
    <property type="molecule type" value="Genomic_DNA"/>
</dbReference>
<reference evidence="4" key="2">
    <citation type="submission" date="2020-07" db="EMBL/GenBank/DDBJ databases">
        <title>Flavobacterium sp. xlx-214.</title>
        <authorList>
            <person name="Yang C."/>
        </authorList>
    </citation>
    <scope>NUCLEOTIDE SEQUENCE [LARGE SCALE GENOMIC DNA]</scope>
    <source>
        <strain evidence="4">CX-624</strain>
    </source>
</reference>
<evidence type="ECO:0000313" key="2">
    <source>
        <dbReference type="EMBL" id="QMS98627.1"/>
    </source>
</evidence>
<dbReference type="Proteomes" id="UP000539710">
    <property type="component" value="Unassembled WGS sequence"/>
</dbReference>
<evidence type="ECO:0000313" key="1">
    <source>
        <dbReference type="EMBL" id="MBA5245979.1"/>
    </source>
</evidence>
<dbReference type="KEGG" id="cbau:H1R16_01030"/>
<gene>
    <name evidence="2" type="ORF">H1R16_01030</name>
    <name evidence="1" type="ORF">H2507_02240</name>
</gene>
<sequence length="179" mass="20031">MRILKITAYIAAALVVFWLIAATLISGDCRFEKSTAIKASVEKVWQNTNTLRAMDSWSPWQEKDPNVKKVWSGSTGQSGEQQCWEGNDAVGKGCIKVLKVDSVAKRIDIEMKFLTPYESEAMEYIIVQPNGSGSKVIRGFTSEIPFPFSPMKLFMDLEDQVGPDFTSGLQKLKVLSEER</sequence>
<dbReference type="InterPro" id="IPR023393">
    <property type="entry name" value="START-like_dom_sf"/>
</dbReference>
<dbReference type="Gene3D" id="3.30.530.20">
    <property type="match status" value="1"/>
</dbReference>
<organism evidence="2 3">
    <name type="scientific">Marnyiella aurantia</name>
    <dbReference type="NCBI Taxonomy" id="2758037"/>
    <lineage>
        <taxon>Bacteria</taxon>
        <taxon>Pseudomonadati</taxon>
        <taxon>Bacteroidota</taxon>
        <taxon>Flavobacteriia</taxon>
        <taxon>Flavobacteriales</taxon>
        <taxon>Weeksellaceae</taxon>
        <taxon>Marnyiella</taxon>
    </lineage>
</organism>
<dbReference type="EMBL" id="JACEUX010000001">
    <property type="protein sequence ID" value="MBA5245979.1"/>
    <property type="molecule type" value="Genomic_DNA"/>
</dbReference>
<evidence type="ECO:0000313" key="3">
    <source>
        <dbReference type="Proteomes" id="UP000515349"/>
    </source>
</evidence>
<reference evidence="2 3" key="1">
    <citation type="submission" date="2020-07" db="EMBL/GenBank/DDBJ databases">
        <title>Chryseobacterium sp.cx-624.</title>
        <authorList>
            <person name="Yang C."/>
        </authorList>
    </citation>
    <scope>NUCLEOTIDE SEQUENCE [LARGE SCALE GENOMIC DNA]</scope>
    <source>
        <strain evidence="3">cx-624</strain>
        <strain evidence="2">Cx-624</strain>
    </source>
</reference>
<reference evidence="1" key="3">
    <citation type="submission" date="2020-07" db="EMBL/GenBank/DDBJ databases">
        <authorList>
            <person name="Yang C."/>
        </authorList>
    </citation>
    <scope>NUCLEOTIDE SEQUENCE</scope>
    <source>
        <strain evidence="1">Cx-624</strain>
    </source>
</reference>
<accession>A0A7D7QU12</accession>
<dbReference type="InterPro" id="IPR019587">
    <property type="entry name" value="Polyketide_cyclase/dehydratase"/>
</dbReference>
<dbReference type="RefSeq" id="WP_181886087.1">
    <property type="nucleotide sequence ID" value="NZ_CP059472.1"/>
</dbReference>
<dbReference type="Proteomes" id="UP000515349">
    <property type="component" value="Chromosome"/>
</dbReference>
<evidence type="ECO:0000313" key="4">
    <source>
        <dbReference type="Proteomes" id="UP000539710"/>
    </source>
</evidence>